<protein>
    <submittedName>
        <fullName evidence="3">Uncharacterized protein</fullName>
    </submittedName>
</protein>
<dbReference type="InterPro" id="IPR041567">
    <property type="entry name" value="COI1_F-box"/>
</dbReference>
<dbReference type="Proteomes" id="UP000825935">
    <property type="component" value="Chromosome 16"/>
</dbReference>
<dbReference type="Gene3D" id="1.20.1280.50">
    <property type="match status" value="1"/>
</dbReference>
<dbReference type="CDD" id="cd22159">
    <property type="entry name" value="F-box_AtTIR1-like"/>
    <property type="match status" value="1"/>
</dbReference>
<dbReference type="OMA" id="YVEPWIN"/>
<dbReference type="InterPro" id="IPR032675">
    <property type="entry name" value="LRR_dom_sf"/>
</dbReference>
<organism evidence="3 4">
    <name type="scientific">Ceratopteris richardii</name>
    <name type="common">Triangle waterfern</name>
    <dbReference type="NCBI Taxonomy" id="49495"/>
    <lineage>
        <taxon>Eukaryota</taxon>
        <taxon>Viridiplantae</taxon>
        <taxon>Streptophyta</taxon>
        <taxon>Embryophyta</taxon>
        <taxon>Tracheophyta</taxon>
        <taxon>Polypodiopsida</taxon>
        <taxon>Polypodiidae</taxon>
        <taxon>Polypodiales</taxon>
        <taxon>Pteridineae</taxon>
        <taxon>Pteridaceae</taxon>
        <taxon>Parkerioideae</taxon>
        <taxon>Ceratopteris</taxon>
    </lineage>
</organism>
<sequence>MNERLGKVVMAEGNLFRTPSFKGETIAETALECVFGYIDGAEDRGSISLVCRKWYVVDRFTRRQLTVSCCYTVSPSRLTQRFPALQTLKIKGKPRATMFHLVPDNWGGYAGPWIFEISVNCKCLHSLYLRRMIVTDDDLSVLAEERGHMMQTLRLDRCSGFSTAGLHVITKSCRNDSRDMGNQRSLGGSYCLNWLCF</sequence>
<accession>A0A8T2T1Y7</accession>
<evidence type="ECO:0000259" key="1">
    <source>
        <dbReference type="Pfam" id="PF18511"/>
    </source>
</evidence>
<feature type="domain" description="Transport inhibitor response 1" evidence="2">
    <location>
        <begin position="83"/>
        <end position="129"/>
    </location>
</feature>
<dbReference type="InterPro" id="IPR041101">
    <property type="entry name" value="Transp_inhibit"/>
</dbReference>
<evidence type="ECO:0000259" key="2">
    <source>
        <dbReference type="Pfam" id="PF18791"/>
    </source>
</evidence>
<dbReference type="EMBL" id="CM035421">
    <property type="protein sequence ID" value="KAH7387826.1"/>
    <property type="molecule type" value="Genomic_DNA"/>
</dbReference>
<reference evidence="3" key="1">
    <citation type="submission" date="2021-08" db="EMBL/GenBank/DDBJ databases">
        <title>WGS assembly of Ceratopteris richardii.</title>
        <authorList>
            <person name="Marchant D.B."/>
            <person name="Chen G."/>
            <person name="Jenkins J."/>
            <person name="Shu S."/>
            <person name="Leebens-Mack J."/>
            <person name="Grimwood J."/>
            <person name="Schmutz J."/>
            <person name="Soltis P."/>
            <person name="Soltis D."/>
            <person name="Chen Z.-H."/>
        </authorList>
    </citation>
    <scope>NUCLEOTIDE SEQUENCE</scope>
    <source>
        <strain evidence="3">Whitten #5841</strain>
        <tissue evidence="3">Leaf</tissue>
    </source>
</reference>
<dbReference type="OrthoDB" id="423607at2759"/>
<name>A0A8T2T1Y7_CERRI</name>
<proteinExistence type="predicted"/>
<evidence type="ECO:0000313" key="4">
    <source>
        <dbReference type="Proteomes" id="UP000825935"/>
    </source>
</evidence>
<evidence type="ECO:0000313" key="3">
    <source>
        <dbReference type="EMBL" id="KAH7387826.1"/>
    </source>
</evidence>
<dbReference type="Pfam" id="PF18791">
    <property type="entry name" value="Transp_inhibit"/>
    <property type="match status" value="1"/>
</dbReference>
<keyword evidence="4" id="KW-1185">Reference proteome</keyword>
<dbReference type="AlphaFoldDB" id="A0A8T2T1Y7"/>
<comment type="caution">
    <text evidence="3">The sequence shown here is derived from an EMBL/GenBank/DDBJ whole genome shotgun (WGS) entry which is preliminary data.</text>
</comment>
<dbReference type="Pfam" id="PF18511">
    <property type="entry name" value="F-box_5"/>
    <property type="match status" value="1"/>
</dbReference>
<gene>
    <name evidence="3" type="ORF">KP509_16G043500</name>
</gene>
<dbReference type="SUPFAM" id="SSF52047">
    <property type="entry name" value="RNI-like"/>
    <property type="match status" value="1"/>
</dbReference>
<feature type="domain" description="COI1 F-box" evidence="1">
    <location>
        <begin position="25"/>
        <end position="63"/>
    </location>
</feature>
<dbReference type="Gene3D" id="3.80.10.10">
    <property type="entry name" value="Ribonuclease Inhibitor"/>
    <property type="match status" value="1"/>
</dbReference>